<protein>
    <recommendedName>
        <fullName evidence="3">L1 transposable element RRM domain-containing protein</fullName>
    </recommendedName>
</protein>
<name>H3ASY5_LATCH</name>
<dbReference type="InterPro" id="IPR004244">
    <property type="entry name" value="Transposase_22"/>
</dbReference>
<evidence type="ECO:0008006" key="3">
    <source>
        <dbReference type="Google" id="ProtNLM"/>
    </source>
</evidence>
<reference evidence="1" key="3">
    <citation type="submission" date="2025-09" db="UniProtKB">
        <authorList>
            <consortium name="Ensembl"/>
        </authorList>
    </citation>
    <scope>IDENTIFICATION</scope>
</reference>
<dbReference type="OMA" id="PLNWREN"/>
<dbReference type="eggNOG" id="ENOG502SRQ0">
    <property type="taxonomic scope" value="Eukaryota"/>
</dbReference>
<dbReference type="STRING" id="7897.ENSLACP00000012756"/>
<dbReference type="Gene3D" id="3.30.70.1820">
    <property type="entry name" value="L1 transposable element, RRM domain"/>
    <property type="match status" value="1"/>
</dbReference>
<dbReference type="EMBL" id="AFYH01087896">
    <property type="status" value="NOT_ANNOTATED_CDS"/>
    <property type="molecule type" value="Genomic_DNA"/>
</dbReference>
<reference evidence="2" key="1">
    <citation type="submission" date="2011-08" db="EMBL/GenBank/DDBJ databases">
        <title>The draft genome of Latimeria chalumnae.</title>
        <authorList>
            <person name="Di Palma F."/>
            <person name="Alfoldi J."/>
            <person name="Johnson J."/>
            <person name="Berlin A."/>
            <person name="Gnerre S."/>
            <person name="Jaffe D."/>
            <person name="MacCallum I."/>
            <person name="Young S."/>
            <person name="Walker B.J."/>
            <person name="Lander E."/>
            <person name="Lindblad-Toh K."/>
        </authorList>
    </citation>
    <scope>NUCLEOTIDE SEQUENCE [LARGE SCALE GENOMIC DNA]</scope>
    <source>
        <strain evidence="2">Wild caught</strain>
    </source>
</reference>
<reference evidence="1" key="2">
    <citation type="submission" date="2025-08" db="UniProtKB">
        <authorList>
            <consortium name="Ensembl"/>
        </authorList>
    </citation>
    <scope>IDENTIFICATION</scope>
</reference>
<sequence>AEVKSAINALQQSQDRLGTRATEVECRVSKVEDVGQEESQRQQQLEQRLTAAVARIDDLENRSRRNNIKIVSFPEGAEGGDPMKFLQSVLPELLGLDKDWPLEIERVHHARGPRPAPDQRPRAFIIKLLRFPTRELLLKTARLKGPLNWRENRISLFLDWSRDLQVRQQRFWEARKMLRDRNIKFGLFYPAIMKITLNRETCSFTDPEEVKKFLAENEVSRSGSLGSG</sequence>
<dbReference type="AlphaFoldDB" id="H3ASY5"/>
<dbReference type="GeneTree" id="ENSGT00940000163843"/>
<dbReference type="PANTHER" id="PTHR11505">
    <property type="entry name" value="L1 TRANSPOSABLE ELEMENT-RELATED"/>
    <property type="match status" value="1"/>
</dbReference>
<evidence type="ECO:0000313" key="1">
    <source>
        <dbReference type="Ensembl" id="ENSLACP00000012756.1"/>
    </source>
</evidence>
<proteinExistence type="predicted"/>
<keyword evidence="2" id="KW-1185">Reference proteome</keyword>
<dbReference type="InParanoid" id="H3ASY5"/>
<dbReference type="HOGENOM" id="CLU_062834_2_1_1"/>
<dbReference type="Ensembl" id="ENSLACT00000012850.1">
    <property type="protein sequence ID" value="ENSLACP00000012756.1"/>
    <property type="gene ID" value="ENSLACG00000011235.1"/>
</dbReference>
<evidence type="ECO:0000313" key="2">
    <source>
        <dbReference type="Proteomes" id="UP000008672"/>
    </source>
</evidence>
<dbReference type="Proteomes" id="UP000008672">
    <property type="component" value="Unassembled WGS sequence"/>
</dbReference>
<organism evidence="1 2">
    <name type="scientific">Latimeria chalumnae</name>
    <name type="common">Coelacanth</name>
    <dbReference type="NCBI Taxonomy" id="7897"/>
    <lineage>
        <taxon>Eukaryota</taxon>
        <taxon>Metazoa</taxon>
        <taxon>Chordata</taxon>
        <taxon>Craniata</taxon>
        <taxon>Vertebrata</taxon>
        <taxon>Euteleostomi</taxon>
        <taxon>Coelacanthiformes</taxon>
        <taxon>Coelacanthidae</taxon>
        <taxon>Latimeria</taxon>
    </lineage>
</organism>
<accession>H3ASY5</accession>